<sequence>MPPFIAPELIAHILQHIPYHPYRHDLDHCALISRSWTPYARSITFQDICISQPKHMFRFADLLASPHETISVAVKCMTIQGGWFEFFATTRDLDTGLVILEVFVTRSSLKFSVLEQLNLKNIAWENIPLSIQNAFIDTANPFPSLVWIQQLELVSCSFESYSQYWELIHAFPLLESLHHNEHVDISFESVPNVVVSGTTSRRPLQLHALRWHATDIPSKGTWQNAAMAFNTLLLECRESLEELELIVTQRYYHFGPLRLSATQTLKDLFSMFDLTYTTRLQKLLIHNMASIKQESYNFLPAFLENMTQTRSKTLQDLELRSCIPMKHHGYKEDIHESSSKEEEDEDGGSSKENEDLYGIPVNLVAMDTILRDPFFNSLQ</sequence>
<dbReference type="EMBL" id="AWSO01002481">
    <property type="protein sequence ID" value="ESK81416.1"/>
    <property type="molecule type" value="Genomic_DNA"/>
</dbReference>
<protein>
    <recommendedName>
        <fullName evidence="4">F-box domain-containing protein</fullName>
    </recommendedName>
</protein>
<organism evidence="2 3">
    <name type="scientific">Moniliophthora roreri (strain MCA 2997)</name>
    <name type="common">Cocoa frosty pod rot fungus</name>
    <name type="synonym">Crinipellis roreri</name>
    <dbReference type="NCBI Taxonomy" id="1381753"/>
    <lineage>
        <taxon>Eukaryota</taxon>
        <taxon>Fungi</taxon>
        <taxon>Dikarya</taxon>
        <taxon>Basidiomycota</taxon>
        <taxon>Agaricomycotina</taxon>
        <taxon>Agaricomycetes</taxon>
        <taxon>Agaricomycetidae</taxon>
        <taxon>Agaricales</taxon>
        <taxon>Marasmiineae</taxon>
        <taxon>Marasmiaceae</taxon>
        <taxon>Moniliophthora</taxon>
    </lineage>
</organism>
<evidence type="ECO:0000256" key="1">
    <source>
        <dbReference type="SAM" id="MobiDB-lite"/>
    </source>
</evidence>
<evidence type="ECO:0000313" key="3">
    <source>
        <dbReference type="Proteomes" id="UP000017559"/>
    </source>
</evidence>
<feature type="compositionally biased region" description="Basic and acidic residues" evidence="1">
    <location>
        <begin position="331"/>
        <end position="340"/>
    </location>
</feature>
<dbReference type="AlphaFoldDB" id="V2WLJ2"/>
<evidence type="ECO:0008006" key="4">
    <source>
        <dbReference type="Google" id="ProtNLM"/>
    </source>
</evidence>
<dbReference type="Proteomes" id="UP000017559">
    <property type="component" value="Unassembled WGS sequence"/>
</dbReference>
<comment type="caution">
    <text evidence="2">The sequence shown here is derived from an EMBL/GenBank/DDBJ whole genome shotgun (WGS) entry which is preliminary data.</text>
</comment>
<dbReference type="HOGENOM" id="CLU_055489_0_0_1"/>
<gene>
    <name evidence="2" type="ORF">Moror_9668</name>
</gene>
<reference evidence="2 3" key="1">
    <citation type="journal article" date="2014" name="BMC Genomics">
        <title>Genome and secretome analysis of the hemibiotrophic fungal pathogen, Moniliophthora roreri, which causes frosty pod rot disease of cacao: mechanisms of the biotrophic and necrotrophic phases.</title>
        <authorList>
            <person name="Meinhardt L.W."/>
            <person name="Costa G.G.L."/>
            <person name="Thomazella D.P.T."/>
            <person name="Teixeira P.J.P.L."/>
            <person name="Carazzolle M.F."/>
            <person name="Schuster S.C."/>
            <person name="Carlson J.E."/>
            <person name="Guiltinan M.J."/>
            <person name="Mieczkowski P."/>
            <person name="Farmer A."/>
            <person name="Ramaraj T."/>
            <person name="Crozier J."/>
            <person name="Davis R.E."/>
            <person name="Shao J."/>
            <person name="Melnick R.L."/>
            <person name="Pereira G.A.G."/>
            <person name="Bailey B.A."/>
        </authorList>
    </citation>
    <scope>NUCLEOTIDE SEQUENCE [LARGE SCALE GENOMIC DNA]</scope>
    <source>
        <strain evidence="2 3">MCA 2997</strain>
    </source>
</reference>
<proteinExistence type="predicted"/>
<name>V2WLJ2_MONRO</name>
<feature type="region of interest" description="Disordered" evidence="1">
    <location>
        <begin position="331"/>
        <end position="355"/>
    </location>
</feature>
<keyword evidence="3" id="KW-1185">Reference proteome</keyword>
<evidence type="ECO:0000313" key="2">
    <source>
        <dbReference type="EMBL" id="ESK81416.1"/>
    </source>
</evidence>
<dbReference type="KEGG" id="mrr:Moror_9668"/>
<accession>V2WLJ2</accession>
<dbReference type="OrthoDB" id="3112905at2759"/>